<gene>
    <name evidence="2" type="ORF">G4D64_09640</name>
    <name evidence="1" type="ORF">H1Z61_10245</name>
</gene>
<proteinExistence type="predicted"/>
<keyword evidence="3" id="KW-1185">Reference proteome</keyword>
<evidence type="ECO:0000313" key="1">
    <source>
        <dbReference type="EMBL" id="MBA4537501.1"/>
    </source>
</evidence>
<protein>
    <submittedName>
        <fullName evidence="2">Uncharacterized protein</fullName>
    </submittedName>
</protein>
<reference evidence="2 3" key="1">
    <citation type="submission" date="2020-02" db="EMBL/GenBank/DDBJ databases">
        <title>Bacillus aquiflavi sp. nov., isolated from yellow water of strong flavor Chinese baijiu in Yibin region of China.</title>
        <authorList>
            <person name="Xie J."/>
        </authorList>
    </citation>
    <scope>NUCLEOTIDE SEQUENCE [LARGE SCALE GENOMIC DNA]</scope>
    <source>
        <strain evidence="2 3">3H-10</strain>
    </source>
</reference>
<sequence length="320" mass="36728">MKSSPSLHVLLERLIDYAGLFPPANLSLIKAIENYANYINSNDSWMLGPFIIPVAKINELPHYRELFLNKKALELSVVGRKSSDEEQCFVQFREDLKLIHHFSRENSDWSNVKVYEIPLPPIVPTNNLIKEASTGAKELGMKVYCELTMLNGDNWLNNLSSTLDVISEFNSRHKEKVGVKLRAGGIKAEMFPSTEKVASVIALCRDLNLPIKFTAGLHHPVRMYREEVKTKMHGFLNIFLSGMLAYHFNLNKKIIEEIISDENIEHFMIKNDSLAWKHFCITAQEMKELRNHSLCSFGSCSFDEPKDELLDLINRQEVFK</sequence>
<comment type="caution">
    <text evidence="2">The sequence shown here is derived from an EMBL/GenBank/DDBJ whole genome shotgun (WGS) entry which is preliminary data.</text>
</comment>
<dbReference type="EMBL" id="JAAIWN010000020">
    <property type="protein sequence ID" value="NEY81757.1"/>
    <property type="molecule type" value="Genomic_DNA"/>
</dbReference>
<accession>A0A6B3VZR6</accession>
<dbReference type="RefSeq" id="WP_163242146.1">
    <property type="nucleotide sequence ID" value="NZ_CP082780.1"/>
</dbReference>
<dbReference type="AlphaFoldDB" id="A0A6B3VZR6"/>
<organism evidence="2 3">
    <name type="scientific">Bacillus aquiflavi</name>
    <dbReference type="NCBI Taxonomy" id="2672567"/>
    <lineage>
        <taxon>Bacteria</taxon>
        <taxon>Bacillati</taxon>
        <taxon>Bacillota</taxon>
        <taxon>Bacilli</taxon>
        <taxon>Bacillales</taxon>
        <taxon>Bacillaceae</taxon>
        <taxon>Bacillus</taxon>
    </lineage>
</organism>
<reference evidence="1 4" key="2">
    <citation type="submission" date="2020-07" db="EMBL/GenBank/DDBJ databases">
        <authorList>
            <person name="Feng H."/>
        </authorList>
    </citation>
    <scope>NUCLEOTIDE SEQUENCE [LARGE SCALE GENOMIC DNA]</scope>
    <source>
        <strain evidence="1">S-12</strain>
        <strain evidence="4">s-12</strain>
    </source>
</reference>
<dbReference type="Proteomes" id="UP000472971">
    <property type="component" value="Unassembled WGS sequence"/>
</dbReference>
<dbReference type="EMBL" id="JACEIO010000022">
    <property type="protein sequence ID" value="MBA4537501.1"/>
    <property type="molecule type" value="Genomic_DNA"/>
</dbReference>
<evidence type="ECO:0000313" key="2">
    <source>
        <dbReference type="EMBL" id="NEY81757.1"/>
    </source>
</evidence>
<name>A0A6B3VZR6_9BACI</name>
<evidence type="ECO:0000313" key="3">
    <source>
        <dbReference type="Proteomes" id="UP000472971"/>
    </source>
</evidence>
<dbReference type="Proteomes" id="UP000570010">
    <property type="component" value="Unassembled WGS sequence"/>
</dbReference>
<evidence type="ECO:0000313" key="4">
    <source>
        <dbReference type="Proteomes" id="UP000570010"/>
    </source>
</evidence>